<dbReference type="Proteomes" id="UP000001695">
    <property type="component" value="Chromosome"/>
</dbReference>
<sequence length="354" mass="39568">MDNNPVLLCHGGFFAIDKQSWAKVCALGINPAVSYLVMARGTLRDQRTTSWSTHAIEERTNIARHRAKAAIQALIDASLVRQDKGGSKPRYFLTGDEDNPDWIWLPNSLIDGASGETPPIELVRQTQNPAAIRLFIELYHAQSLQLDCGIHWRKLRKEYTRTKVAEYGPLVIWGFKPGTLSVWPEPLAKPHLKGKVETVEVNGEKVNRDPGWQVFWDALKVLEQIGLVRFVGHLIDADTNEGEIIHPYAMQNGEPGENGITGAAHRAAYAMLAEWQQKQIDGSGTWLIPVQRHLANVQLVGLVRLTYRARTKATASWYDPAKWESWTKEYARLEADVQAGKSISAPSLKTGSYG</sequence>
<dbReference type="OrthoDB" id="8005816at2"/>
<dbReference type="eggNOG" id="ENOG50342R7">
    <property type="taxonomic scope" value="Bacteria"/>
</dbReference>
<evidence type="ECO:0000313" key="1">
    <source>
        <dbReference type="EMBL" id="ACB96740.1"/>
    </source>
</evidence>
<reference evidence="1 2" key="2">
    <citation type="journal article" date="2010" name="J. Bacteriol.">
        <title>Complete genome sequence of Beijerinckia indica subsp. indica.</title>
        <authorList>
            <person name="Tamas I."/>
            <person name="Dedysh S.N."/>
            <person name="Liesack W."/>
            <person name="Stott M.B."/>
            <person name="Alam M."/>
            <person name="Murrell J.C."/>
            <person name="Dunfield P.F."/>
        </authorList>
    </citation>
    <scope>NUCLEOTIDE SEQUENCE [LARGE SCALE GENOMIC DNA]</scope>
    <source>
        <strain evidence="2">ATCC 9039 / DSM 1715 / NCIMB 8712</strain>
    </source>
</reference>
<gene>
    <name evidence="1" type="ordered locus">Bind_3180</name>
</gene>
<keyword evidence="2" id="KW-1185">Reference proteome</keyword>
<dbReference type="AlphaFoldDB" id="B2ICE3"/>
<dbReference type="RefSeq" id="WP_012386088.1">
    <property type="nucleotide sequence ID" value="NC_010581.1"/>
</dbReference>
<dbReference type="HOGENOM" id="CLU_782265_0_0_5"/>
<protein>
    <submittedName>
        <fullName evidence="1">Uncharacterized protein</fullName>
    </submittedName>
</protein>
<accession>B2ICE3</accession>
<reference evidence="2" key="1">
    <citation type="submission" date="2008-03" db="EMBL/GenBank/DDBJ databases">
        <title>Complete sequence of chromosome of Beijerinckia indica subsp. indica ATCC 9039.</title>
        <authorList>
            <consortium name="US DOE Joint Genome Institute"/>
            <person name="Copeland A."/>
            <person name="Lucas S."/>
            <person name="Lapidus A."/>
            <person name="Glavina del Rio T."/>
            <person name="Dalin E."/>
            <person name="Tice H."/>
            <person name="Bruce D."/>
            <person name="Goodwin L."/>
            <person name="Pitluck S."/>
            <person name="LaButti K."/>
            <person name="Schmutz J."/>
            <person name="Larimer F."/>
            <person name="Land M."/>
            <person name="Hauser L."/>
            <person name="Kyrpides N."/>
            <person name="Mikhailova N."/>
            <person name="Dunfield P.F."/>
            <person name="Dedysh S.N."/>
            <person name="Liesack W."/>
            <person name="Saw J.H."/>
            <person name="Alam M."/>
            <person name="Chen Y."/>
            <person name="Murrell J.C."/>
            <person name="Richardson P."/>
        </authorList>
    </citation>
    <scope>NUCLEOTIDE SEQUENCE [LARGE SCALE GENOMIC DNA]</scope>
    <source>
        <strain evidence="2">ATCC 9039 / DSM 1715 / NCIMB 8712</strain>
    </source>
</reference>
<dbReference type="KEGG" id="bid:Bind_3180"/>
<proteinExistence type="predicted"/>
<name>B2ICE3_BEII9</name>
<organism evidence="1 2">
    <name type="scientific">Beijerinckia indica subsp. indica (strain ATCC 9039 / DSM 1715 / NCIMB 8712)</name>
    <dbReference type="NCBI Taxonomy" id="395963"/>
    <lineage>
        <taxon>Bacteria</taxon>
        <taxon>Pseudomonadati</taxon>
        <taxon>Pseudomonadota</taxon>
        <taxon>Alphaproteobacteria</taxon>
        <taxon>Hyphomicrobiales</taxon>
        <taxon>Beijerinckiaceae</taxon>
        <taxon>Beijerinckia</taxon>
    </lineage>
</organism>
<evidence type="ECO:0000313" key="2">
    <source>
        <dbReference type="Proteomes" id="UP000001695"/>
    </source>
</evidence>
<dbReference type="EMBL" id="CP001016">
    <property type="protein sequence ID" value="ACB96740.1"/>
    <property type="molecule type" value="Genomic_DNA"/>
</dbReference>